<evidence type="ECO:0000313" key="7">
    <source>
        <dbReference type="Proteomes" id="UP001652660"/>
    </source>
</evidence>
<dbReference type="RefSeq" id="XP_027122156.1">
    <property type="nucleotide sequence ID" value="XM_027266355.2"/>
</dbReference>
<evidence type="ECO:0000256" key="5">
    <source>
        <dbReference type="SAM" id="MobiDB-lite"/>
    </source>
</evidence>
<proteinExistence type="predicted"/>
<dbReference type="OrthoDB" id="1870484at2759"/>
<evidence type="ECO:0000256" key="1">
    <source>
        <dbReference type="ARBA" id="ARBA00004123"/>
    </source>
</evidence>
<evidence type="ECO:0000256" key="3">
    <source>
        <dbReference type="ARBA" id="ARBA00023163"/>
    </source>
</evidence>
<sequence length="174" mass="19749">MESYNASDATTKLDRKTTERNRRIRMKSSILELISLVPQQFNPSKERLSPKDQLHRVTAYITQLRERVEKLKKMKEMLINKFNTSGIPGSGIPVVKITEIGSNLEVVLVTGLSKKFGLHEVILVLHGQGVEVVSISISTMADRIYHILHAQVKMPRIGVDTLIIYDRLQKLCLD</sequence>
<evidence type="ECO:0000313" key="8">
    <source>
        <dbReference type="RefSeq" id="XP_027122156.1"/>
    </source>
</evidence>
<feature type="compositionally biased region" description="Polar residues" evidence="5">
    <location>
        <begin position="1"/>
        <end position="10"/>
    </location>
</feature>
<dbReference type="InterPro" id="IPR011598">
    <property type="entry name" value="bHLH_dom"/>
</dbReference>
<dbReference type="SUPFAM" id="SSF47459">
    <property type="entry name" value="HLH, helix-loop-helix DNA-binding domain"/>
    <property type="match status" value="1"/>
</dbReference>
<accession>A0A6P6X5E4</accession>
<dbReference type="GO" id="GO:0090575">
    <property type="term" value="C:RNA polymerase II transcription regulator complex"/>
    <property type="evidence" value="ECO:0007669"/>
    <property type="project" value="TreeGrafter"/>
</dbReference>
<dbReference type="InterPro" id="IPR036638">
    <property type="entry name" value="HLH_DNA-bd_sf"/>
</dbReference>
<dbReference type="PANTHER" id="PTHR13935">
    <property type="entry name" value="ACHAETE-SCUTE TRANSCRIPTION FACTOR-RELATED"/>
    <property type="match status" value="1"/>
</dbReference>
<feature type="region of interest" description="Disordered" evidence="5">
    <location>
        <begin position="1"/>
        <end position="21"/>
    </location>
</feature>
<dbReference type="AlphaFoldDB" id="A0A6P6X5E4"/>
<dbReference type="Pfam" id="PF00010">
    <property type="entry name" value="HLH"/>
    <property type="match status" value="1"/>
</dbReference>
<reference evidence="7" key="1">
    <citation type="journal article" date="2025" name="Foods">
        <title>Unveiling the Microbial Signatures of Arabica Coffee Cherries: Insights into Ripeness Specific Diversity, Functional Traits, and Implications for Quality and Safety.</title>
        <authorList>
            <consortium name="RefSeq"/>
            <person name="Tenea G.N."/>
            <person name="Cifuentes V."/>
            <person name="Reyes P."/>
            <person name="Cevallos-Vallejos M."/>
        </authorList>
    </citation>
    <scope>NUCLEOTIDE SEQUENCE [LARGE SCALE GENOMIC DNA]</scope>
</reference>
<dbReference type="GO" id="GO:0046983">
    <property type="term" value="F:protein dimerization activity"/>
    <property type="evidence" value="ECO:0007669"/>
    <property type="project" value="InterPro"/>
</dbReference>
<feature type="domain" description="BHLH" evidence="6">
    <location>
        <begin position="10"/>
        <end position="64"/>
    </location>
</feature>
<dbReference type="PROSITE" id="PS50888">
    <property type="entry name" value="BHLH"/>
    <property type="match status" value="1"/>
</dbReference>
<evidence type="ECO:0000256" key="2">
    <source>
        <dbReference type="ARBA" id="ARBA00023015"/>
    </source>
</evidence>
<evidence type="ECO:0000256" key="4">
    <source>
        <dbReference type="ARBA" id="ARBA00023242"/>
    </source>
</evidence>
<keyword evidence="3" id="KW-0804">Transcription</keyword>
<gene>
    <name evidence="8" type="primary">LOC113739110</name>
</gene>
<dbReference type="Proteomes" id="UP001652660">
    <property type="component" value="Chromosome 4c"/>
</dbReference>
<dbReference type="PANTHER" id="PTHR13935:SF46">
    <property type="entry name" value="TRANSCRIPTION FACTOR BHLH167-RELATED"/>
    <property type="match status" value="1"/>
</dbReference>
<dbReference type="GO" id="GO:0000981">
    <property type="term" value="F:DNA-binding transcription factor activity, RNA polymerase II-specific"/>
    <property type="evidence" value="ECO:0007669"/>
    <property type="project" value="TreeGrafter"/>
</dbReference>
<keyword evidence="2" id="KW-0805">Transcription regulation</keyword>
<keyword evidence="4" id="KW-0539">Nucleus</keyword>
<dbReference type="Gene3D" id="4.10.280.10">
    <property type="entry name" value="Helix-loop-helix DNA-binding domain"/>
    <property type="match status" value="1"/>
</dbReference>
<keyword evidence="7" id="KW-1185">Reference proteome</keyword>
<organism evidence="7 8">
    <name type="scientific">Coffea arabica</name>
    <name type="common">Arabian coffee</name>
    <dbReference type="NCBI Taxonomy" id="13443"/>
    <lineage>
        <taxon>Eukaryota</taxon>
        <taxon>Viridiplantae</taxon>
        <taxon>Streptophyta</taxon>
        <taxon>Embryophyta</taxon>
        <taxon>Tracheophyta</taxon>
        <taxon>Spermatophyta</taxon>
        <taxon>Magnoliopsida</taxon>
        <taxon>eudicotyledons</taxon>
        <taxon>Gunneridae</taxon>
        <taxon>Pentapetalae</taxon>
        <taxon>asterids</taxon>
        <taxon>lamiids</taxon>
        <taxon>Gentianales</taxon>
        <taxon>Rubiaceae</taxon>
        <taxon>Ixoroideae</taxon>
        <taxon>Gardenieae complex</taxon>
        <taxon>Bertiereae - Coffeeae clade</taxon>
        <taxon>Coffeeae</taxon>
        <taxon>Coffea</taxon>
    </lineage>
</organism>
<reference evidence="8" key="2">
    <citation type="submission" date="2025-08" db="UniProtKB">
        <authorList>
            <consortium name="RefSeq"/>
        </authorList>
    </citation>
    <scope>IDENTIFICATION</scope>
    <source>
        <tissue evidence="8">Leaves</tissue>
    </source>
</reference>
<evidence type="ECO:0000259" key="6">
    <source>
        <dbReference type="PROSITE" id="PS50888"/>
    </source>
</evidence>
<protein>
    <submittedName>
        <fullName evidence="8">Transcription factor bHLH162-like</fullName>
    </submittedName>
</protein>
<dbReference type="InterPro" id="IPR015660">
    <property type="entry name" value="MASH1/Ascl1a-like"/>
</dbReference>
<dbReference type="GeneID" id="113739110"/>
<comment type="subcellular location">
    <subcellularLocation>
        <location evidence="1">Nucleus</location>
    </subcellularLocation>
</comment>
<feature type="compositionally biased region" description="Basic and acidic residues" evidence="5">
    <location>
        <begin position="11"/>
        <end position="21"/>
    </location>
</feature>
<name>A0A6P6X5E4_COFAR</name>
<dbReference type="GO" id="GO:0000977">
    <property type="term" value="F:RNA polymerase II transcription regulatory region sequence-specific DNA binding"/>
    <property type="evidence" value="ECO:0007669"/>
    <property type="project" value="TreeGrafter"/>
</dbReference>